<dbReference type="Gene3D" id="1.20.1270.50">
    <property type="entry name" value="Glycoside hydrolase family 38, central domain"/>
    <property type="match status" value="1"/>
</dbReference>
<dbReference type="STRING" id="1156417.Y919_10775"/>
<dbReference type="InterPro" id="IPR028995">
    <property type="entry name" value="Glyco_hydro_57/38_cen_sf"/>
</dbReference>
<dbReference type="InterPro" id="IPR013780">
    <property type="entry name" value="Glyco_hydro_b"/>
</dbReference>
<dbReference type="InterPro" id="IPR041147">
    <property type="entry name" value="GH38_C"/>
</dbReference>
<dbReference type="GO" id="GO:0030246">
    <property type="term" value="F:carbohydrate binding"/>
    <property type="evidence" value="ECO:0007669"/>
    <property type="project" value="InterPro"/>
</dbReference>
<sequence length="881" mass="103354">MKFHIVSHTHWDREWHKTFEEYRVKLVRVIDDLLDLLENNEDYKSFMLDGQTIVLEDYLEIRPENRHRLSKLIKEKRIIVGPWYIQPDEFIPSGESLIRNLLIGIKIGKKFGSVMEIGYLPDSFGQSACIPQILSGFGINDSIVWRGISDEDIKTREFWWYGLDGSKVLNHYLPLGYENAKWLSLNNERNEEVIKANIKAQEPLTSTGQILMLCGYDQREPNPDLPEIIKRLNERYEDKGYKFVFSSLEEYVKEIRKEIRKSDKKLDEISGEFRKGKHMRVHASIGATRLDIKKLNFELQSLYEKYVEPIHSLTLLWGFRYDNSLINKGWKYIIQNQAHDSICNVCTDETHDEMKIRYNKAKQIGNTLISDRLQEFCTKIRLDSNKGIPLIIFNTLLRPRKSALEVEVFLENKEFTLLDRFGEIVDYQIISTEEVDLNDFSIESHFVGKNASQKCYRVKFVFIADVNGYGYTTYYIQHKKYINDNKNFILNGNILENEHLLVEINEDGSFNIKDKHSGKIFFNQNVIEESGNAGDEYDYSPPEEDKIIYSKDKKADIEIITNGPIMARLKVTHLLSFPNDTYAKCRCEEMEESIITSYITMYKGIKRVEVKTVIDNKVKNHRIRSLFDSNIENNIHYADQQFGILKRQNYLKEVKYWKKDNWQEKYYPIYNQHKFVNIYDGEKGIQIMNKGLPQYEIIGKDNPKIALTLLCTTDYMGKQDLVNRPGRRSGLHVKTPKSNMLGKFEAEYAISTINSEMEMNFLAEDYVYPLYSYMPVSISENGTIIQDEYYPLVINNEYIGTSAIKKSEKGKFLIVRFYNTQNRLIENINIKYDSKIFKDVKIVNLKEEEIEMDEKYEIKNSSIDIKSLNSNEIVTLKFLLD</sequence>
<evidence type="ECO:0000313" key="7">
    <source>
        <dbReference type="Proteomes" id="UP000029622"/>
    </source>
</evidence>
<comment type="similarity">
    <text evidence="1">Belongs to the glycosyl hydrolase 38 family.</text>
</comment>
<dbReference type="InterPro" id="IPR011330">
    <property type="entry name" value="Glyco_hydro/deAcase_b/a-brl"/>
</dbReference>
<dbReference type="PANTHER" id="PTHR46017">
    <property type="entry name" value="ALPHA-MANNOSIDASE 2C1"/>
    <property type="match status" value="1"/>
</dbReference>
<evidence type="ECO:0000256" key="3">
    <source>
        <dbReference type="ARBA" id="ARBA00022801"/>
    </source>
</evidence>
<protein>
    <submittedName>
        <fullName evidence="6">Alpha-mannosidase</fullName>
    </submittedName>
</protein>
<dbReference type="Gene3D" id="2.70.98.30">
    <property type="entry name" value="Golgi alpha-mannosidase II, domain 4"/>
    <property type="match status" value="1"/>
</dbReference>
<dbReference type="GO" id="GO:0004559">
    <property type="term" value="F:alpha-mannosidase activity"/>
    <property type="evidence" value="ECO:0007669"/>
    <property type="project" value="InterPro"/>
</dbReference>
<dbReference type="SUPFAM" id="SSF88713">
    <property type="entry name" value="Glycoside hydrolase/deacetylase"/>
    <property type="match status" value="1"/>
</dbReference>
<dbReference type="PANTHER" id="PTHR46017:SF2">
    <property type="entry name" value="MANNOSYLGLYCERATE HYDROLASE"/>
    <property type="match status" value="1"/>
</dbReference>
<dbReference type="EMBL" id="AZTB01000070">
    <property type="protein sequence ID" value="KGG79651.1"/>
    <property type="molecule type" value="Genomic_DNA"/>
</dbReference>
<evidence type="ECO:0000256" key="2">
    <source>
        <dbReference type="ARBA" id="ARBA00022723"/>
    </source>
</evidence>
<keyword evidence="3" id="KW-0378">Hydrolase</keyword>
<accession>A0A096DK50</accession>
<evidence type="ECO:0000256" key="4">
    <source>
        <dbReference type="ARBA" id="ARBA00023295"/>
    </source>
</evidence>
<evidence type="ECO:0000256" key="1">
    <source>
        <dbReference type="ARBA" id="ARBA00009792"/>
    </source>
</evidence>
<dbReference type="Pfam" id="PF01074">
    <property type="entry name" value="Glyco_hydro_38N"/>
    <property type="match status" value="1"/>
</dbReference>
<dbReference type="Pfam" id="PF17677">
    <property type="entry name" value="Glyco_hydro38C2"/>
    <property type="match status" value="1"/>
</dbReference>
<organism evidence="6 7">
    <name type="scientific">Caloranaerobacter azorensis H53214</name>
    <dbReference type="NCBI Taxonomy" id="1156417"/>
    <lineage>
        <taxon>Bacteria</taxon>
        <taxon>Bacillati</taxon>
        <taxon>Bacillota</taxon>
        <taxon>Tissierellia</taxon>
        <taxon>Tissierellales</taxon>
        <taxon>Thermohalobacteraceae</taxon>
        <taxon>Caloranaerobacter</taxon>
    </lineage>
</organism>
<gene>
    <name evidence="6" type="ORF">Y919_10775</name>
</gene>
<dbReference type="RefSeq" id="WP_035164665.1">
    <property type="nucleotide sequence ID" value="NZ_AZTB01000070.1"/>
</dbReference>
<dbReference type="InterPro" id="IPR037094">
    <property type="entry name" value="Glyco_hydro_38_cen_sf"/>
</dbReference>
<dbReference type="Proteomes" id="UP000029622">
    <property type="component" value="Unassembled WGS sequence"/>
</dbReference>
<evidence type="ECO:0000259" key="5">
    <source>
        <dbReference type="SMART" id="SM00872"/>
    </source>
</evidence>
<feature type="domain" description="Glycoside hydrolase family 38 central" evidence="5">
    <location>
        <begin position="280"/>
        <end position="358"/>
    </location>
</feature>
<dbReference type="GO" id="GO:0046872">
    <property type="term" value="F:metal ion binding"/>
    <property type="evidence" value="ECO:0007669"/>
    <property type="project" value="UniProtKB-KW"/>
</dbReference>
<dbReference type="InterPro" id="IPR027291">
    <property type="entry name" value="Glyco_hydro_38_N_sf"/>
</dbReference>
<dbReference type="Pfam" id="PF09261">
    <property type="entry name" value="Alpha-mann_mid"/>
    <property type="match status" value="1"/>
</dbReference>
<proteinExistence type="inferred from homology"/>
<dbReference type="InterPro" id="IPR000602">
    <property type="entry name" value="Glyco_hydro_38_N"/>
</dbReference>
<keyword evidence="2" id="KW-0479">Metal-binding</keyword>
<dbReference type="SUPFAM" id="SSF74650">
    <property type="entry name" value="Galactose mutarotase-like"/>
    <property type="match status" value="1"/>
</dbReference>
<dbReference type="GO" id="GO:0006013">
    <property type="term" value="P:mannose metabolic process"/>
    <property type="evidence" value="ECO:0007669"/>
    <property type="project" value="InterPro"/>
</dbReference>
<dbReference type="InterPro" id="IPR011682">
    <property type="entry name" value="Glyco_hydro_38_C"/>
</dbReference>
<reference evidence="6 7" key="1">
    <citation type="submission" date="2013-12" db="EMBL/GenBank/DDBJ databases">
        <title>Draft genome sequence of Caloranaerobacter sp. H53214.</title>
        <authorList>
            <person name="Jiang L.J."/>
            <person name="Shao Z.Z."/>
            <person name="Long M.N."/>
        </authorList>
    </citation>
    <scope>NUCLEOTIDE SEQUENCE [LARGE SCALE GENOMIC DNA]</scope>
    <source>
        <strain evidence="6 7">H53214</strain>
    </source>
</reference>
<dbReference type="SMART" id="SM00872">
    <property type="entry name" value="Alpha-mann_mid"/>
    <property type="match status" value="1"/>
</dbReference>
<dbReference type="SUPFAM" id="SSF88688">
    <property type="entry name" value="Families 57/38 glycoside transferase middle domain"/>
    <property type="match status" value="1"/>
</dbReference>
<dbReference type="Gene3D" id="2.60.40.1180">
    <property type="entry name" value="Golgi alpha-mannosidase II"/>
    <property type="match status" value="1"/>
</dbReference>
<dbReference type="Pfam" id="PF07748">
    <property type="entry name" value="Glyco_hydro_38C"/>
    <property type="match status" value="1"/>
</dbReference>
<comment type="caution">
    <text evidence="6">The sequence shown here is derived from an EMBL/GenBank/DDBJ whole genome shotgun (WGS) entry which is preliminary data.</text>
</comment>
<dbReference type="InterPro" id="IPR015341">
    <property type="entry name" value="Glyco_hydro_38_cen"/>
</dbReference>
<dbReference type="GO" id="GO:0009313">
    <property type="term" value="P:oligosaccharide catabolic process"/>
    <property type="evidence" value="ECO:0007669"/>
    <property type="project" value="TreeGrafter"/>
</dbReference>
<dbReference type="InterPro" id="IPR011013">
    <property type="entry name" value="Gal_mutarotase_sf_dom"/>
</dbReference>
<dbReference type="Gene3D" id="2.60.40.2220">
    <property type="match status" value="1"/>
</dbReference>
<name>A0A096DK50_9FIRM</name>
<dbReference type="Gene3D" id="3.20.110.10">
    <property type="entry name" value="Glycoside hydrolase 38, N terminal domain"/>
    <property type="match status" value="1"/>
</dbReference>
<keyword evidence="4" id="KW-0326">Glycosidase</keyword>
<dbReference type="AlphaFoldDB" id="A0A096DK50"/>
<evidence type="ECO:0000313" key="6">
    <source>
        <dbReference type="EMBL" id="KGG79651.1"/>
    </source>
</evidence>